<gene>
    <name evidence="8" type="ORF">MNEG_5807</name>
</gene>
<keyword evidence="3 6" id="KW-0518">Myosin</keyword>
<dbReference type="Gene3D" id="1.20.120.720">
    <property type="entry name" value="Myosin VI head, motor domain, U50 subdomain"/>
    <property type="match status" value="1"/>
</dbReference>
<dbReference type="Gene3D" id="3.40.850.10">
    <property type="entry name" value="Kinesin motor domain"/>
    <property type="match status" value="1"/>
</dbReference>
<dbReference type="GO" id="GO:0030048">
    <property type="term" value="P:actin filament-based movement"/>
    <property type="evidence" value="ECO:0007669"/>
    <property type="project" value="UniProtKB-ARBA"/>
</dbReference>
<dbReference type="GeneID" id="25738684"/>
<evidence type="ECO:0000259" key="7">
    <source>
        <dbReference type="PROSITE" id="PS51456"/>
    </source>
</evidence>
<dbReference type="KEGG" id="mng:MNEG_5807"/>
<keyword evidence="2 6" id="KW-0067">ATP-binding</keyword>
<organism evidence="8 9">
    <name type="scientific">Monoraphidium neglectum</name>
    <dbReference type="NCBI Taxonomy" id="145388"/>
    <lineage>
        <taxon>Eukaryota</taxon>
        <taxon>Viridiplantae</taxon>
        <taxon>Chlorophyta</taxon>
        <taxon>core chlorophytes</taxon>
        <taxon>Chlorophyceae</taxon>
        <taxon>CS clade</taxon>
        <taxon>Sphaeropleales</taxon>
        <taxon>Selenastraceae</taxon>
        <taxon>Monoraphidium</taxon>
    </lineage>
</organism>
<accession>A0A0D2MGF9</accession>
<feature type="domain" description="Myosin motor" evidence="7">
    <location>
        <begin position="75"/>
        <end position="441"/>
    </location>
</feature>
<dbReference type="Proteomes" id="UP000054498">
    <property type="component" value="Unassembled WGS sequence"/>
</dbReference>
<evidence type="ECO:0000313" key="8">
    <source>
        <dbReference type="EMBL" id="KIZ02155.1"/>
    </source>
</evidence>
<dbReference type="GO" id="GO:0007015">
    <property type="term" value="P:actin filament organization"/>
    <property type="evidence" value="ECO:0007669"/>
    <property type="project" value="TreeGrafter"/>
</dbReference>
<dbReference type="OrthoDB" id="6108017at2759"/>
<keyword evidence="4 6" id="KW-0505">Motor protein</keyword>
<dbReference type="GO" id="GO:0016020">
    <property type="term" value="C:membrane"/>
    <property type="evidence" value="ECO:0007669"/>
    <property type="project" value="TreeGrafter"/>
</dbReference>
<keyword evidence="9" id="KW-1185">Reference proteome</keyword>
<dbReference type="PRINTS" id="PR00193">
    <property type="entry name" value="MYOSINHEAVY"/>
</dbReference>
<evidence type="ECO:0000256" key="5">
    <source>
        <dbReference type="ARBA" id="ARBA00023203"/>
    </source>
</evidence>
<dbReference type="GO" id="GO:0005737">
    <property type="term" value="C:cytoplasm"/>
    <property type="evidence" value="ECO:0007669"/>
    <property type="project" value="TreeGrafter"/>
</dbReference>
<dbReference type="EMBL" id="KK101109">
    <property type="protein sequence ID" value="KIZ02155.1"/>
    <property type="molecule type" value="Genomic_DNA"/>
</dbReference>
<dbReference type="GO" id="GO:0051015">
    <property type="term" value="F:actin filament binding"/>
    <property type="evidence" value="ECO:0007669"/>
    <property type="project" value="TreeGrafter"/>
</dbReference>
<evidence type="ECO:0000256" key="6">
    <source>
        <dbReference type="PROSITE-ProRule" id="PRU00782"/>
    </source>
</evidence>
<evidence type="ECO:0000256" key="1">
    <source>
        <dbReference type="ARBA" id="ARBA00022741"/>
    </source>
</evidence>
<dbReference type="RefSeq" id="XP_013901174.1">
    <property type="nucleotide sequence ID" value="XM_014045720.1"/>
</dbReference>
<dbReference type="InterPro" id="IPR027417">
    <property type="entry name" value="P-loop_NTPase"/>
</dbReference>
<dbReference type="InterPro" id="IPR036961">
    <property type="entry name" value="Kinesin_motor_dom_sf"/>
</dbReference>
<evidence type="ECO:0000256" key="3">
    <source>
        <dbReference type="ARBA" id="ARBA00023123"/>
    </source>
</evidence>
<dbReference type="FunFam" id="1.10.10.820:FF:000001">
    <property type="entry name" value="Myosin heavy chain"/>
    <property type="match status" value="1"/>
</dbReference>
<dbReference type="PROSITE" id="PS51456">
    <property type="entry name" value="MYOSIN_MOTOR"/>
    <property type="match status" value="1"/>
</dbReference>
<keyword evidence="1 6" id="KW-0547">Nucleotide-binding</keyword>
<sequence length="441" mass="45971">MAPAQCAAHIGSGVWVRRGPTGGVLARASPTGGSPAEWLPATVVSVDTAGVLVRTEDGDEANLSPADVELRGNDDSVQDLVRLGHMNEPSVLAALARRYAAGQIYTRTGPGIIIAVNPFGPMPQLYDAATMDRYRLEGSDAEEGGPAAAQRAPHIFAVASRAYWQMVQEGRGQALLVTGESGAGKTETSKILMKYLAYLGGYKGAADAEPDDSAGPSVEQRVLESNPLLEAFGNAKTVRNDNSSRFGKYIELHFSGAGSISGARVHTYLLERSRLVAPSKGERNYHIFYQLLAGATPEERARWRLGADAAAHRLTSAGGCLSLPGVDDAAHFLVTRHALRSIGLGAAEQEQLFSILSALLHLGDAVFEPCYNGTDGCTLSKASRGSLGAAAALLGCDAAALAKAVTTRTRVTPDGPIVSPLGAKAAAETLDALSKVTRGGA</sequence>
<dbReference type="Gene3D" id="1.10.10.820">
    <property type="match status" value="1"/>
</dbReference>
<dbReference type="STRING" id="145388.A0A0D2MGF9"/>
<comment type="caution">
    <text evidence="6">Lacks conserved residue(s) required for the propagation of feature annotation.</text>
</comment>
<comment type="similarity">
    <text evidence="6">Belongs to the TRAFAC class myosin-kinesin ATPase superfamily. Myosin family.</text>
</comment>
<dbReference type="GO" id="GO:0000146">
    <property type="term" value="F:microfilament motor activity"/>
    <property type="evidence" value="ECO:0007669"/>
    <property type="project" value="TreeGrafter"/>
</dbReference>
<reference evidence="8 9" key="1">
    <citation type="journal article" date="2013" name="BMC Genomics">
        <title>Reconstruction of the lipid metabolism for the microalga Monoraphidium neglectum from its genome sequence reveals characteristics suitable for biofuel production.</title>
        <authorList>
            <person name="Bogen C."/>
            <person name="Al-Dilaimi A."/>
            <person name="Albersmeier A."/>
            <person name="Wichmann J."/>
            <person name="Grundmann M."/>
            <person name="Rupp O."/>
            <person name="Lauersen K.J."/>
            <person name="Blifernez-Klassen O."/>
            <person name="Kalinowski J."/>
            <person name="Goesmann A."/>
            <person name="Mussgnug J.H."/>
            <person name="Kruse O."/>
        </authorList>
    </citation>
    <scope>NUCLEOTIDE SEQUENCE [LARGE SCALE GENOMIC DNA]</scope>
    <source>
        <strain evidence="8 9">SAG 48.87</strain>
    </source>
</reference>
<evidence type="ECO:0000256" key="2">
    <source>
        <dbReference type="ARBA" id="ARBA00022840"/>
    </source>
</evidence>
<dbReference type="PANTHER" id="PTHR13140:SF781">
    <property type="entry name" value="MYOSIN-15"/>
    <property type="match status" value="1"/>
</dbReference>
<dbReference type="GO" id="GO:0005524">
    <property type="term" value="F:ATP binding"/>
    <property type="evidence" value="ECO:0007669"/>
    <property type="project" value="UniProtKB-UniRule"/>
</dbReference>
<evidence type="ECO:0000256" key="4">
    <source>
        <dbReference type="ARBA" id="ARBA00023175"/>
    </source>
</evidence>
<dbReference type="SMART" id="SM00242">
    <property type="entry name" value="MYSc"/>
    <property type="match status" value="1"/>
</dbReference>
<dbReference type="GO" id="GO:0016459">
    <property type="term" value="C:myosin complex"/>
    <property type="evidence" value="ECO:0007669"/>
    <property type="project" value="UniProtKB-KW"/>
</dbReference>
<protein>
    <submittedName>
        <fullName evidence="8">Myosin-2 heavy chain</fullName>
    </submittedName>
</protein>
<dbReference type="InterPro" id="IPR001609">
    <property type="entry name" value="Myosin_head_motor_dom-like"/>
</dbReference>
<evidence type="ECO:0000313" key="9">
    <source>
        <dbReference type="Proteomes" id="UP000054498"/>
    </source>
</evidence>
<dbReference type="SUPFAM" id="SSF52540">
    <property type="entry name" value="P-loop containing nucleoside triphosphate hydrolases"/>
    <property type="match status" value="1"/>
</dbReference>
<keyword evidence="5 6" id="KW-0009">Actin-binding</keyword>
<dbReference type="AlphaFoldDB" id="A0A0D2MGF9"/>
<dbReference type="PANTHER" id="PTHR13140">
    <property type="entry name" value="MYOSIN"/>
    <property type="match status" value="1"/>
</dbReference>
<name>A0A0D2MGF9_9CHLO</name>
<feature type="binding site" evidence="6">
    <location>
        <begin position="179"/>
        <end position="186"/>
    </location>
    <ligand>
        <name>ATP</name>
        <dbReference type="ChEBI" id="CHEBI:30616"/>
    </ligand>
</feature>
<proteinExistence type="inferred from homology"/>
<dbReference type="Pfam" id="PF00063">
    <property type="entry name" value="Myosin_head"/>
    <property type="match status" value="1"/>
</dbReference>